<dbReference type="GO" id="GO:0006260">
    <property type="term" value="P:DNA replication"/>
    <property type="evidence" value="ECO:0007669"/>
    <property type="project" value="UniProtKB-UniRule"/>
</dbReference>
<dbReference type="NCBIfam" id="TIGR00611">
    <property type="entry name" value="recf"/>
    <property type="match status" value="1"/>
</dbReference>
<evidence type="ECO:0000256" key="5">
    <source>
        <dbReference type="ARBA" id="ARBA00022705"/>
    </source>
</evidence>
<dbReference type="HAMAP" id="MF_00365">
    <property type="entry name" value="RecF"/>
    <property type="match status" value="1"/>
</dbReference>
<dbReference type="RefSeq" id="WP_099149995.1">
    <property type="nucleotide sequence ID" value="NZ_PDUD01000017.1"/>
</dbReference>
<dbReference type="InterPro" id="IPR042174">
    <property type="entry name" value="RecF_2"/>
</dbReference>
<evidence type="ECO:0000256" key="6">
    <source>
        <dbReference type="ARBA" id="ARBA00022741"/>
    </source>
</evidence>
<keyword evidence="9 10" id="KW-0234">DNA repair</keyword>
<accession>A0A2D0NEA7</accession>
<feature type="binding site" evidence="9">
    <location>
        <begin position="30"/>
        <end position="37"/>
    </location>
    <ligand>
        <name>ATP</name>
        <dbReference type="ChEBI" id="CHEBI:30616"/>
    </ligand>
</feature>
<dbReference type="InterPro" id="IPR018078">
    <property type="entry name" value="DNA-binding_RecF_CS"/>
</dbReference>
<comment type="subcellular location">
    <subcellularLocation>
        <location evidence="1 9 10">Cytoplasm</location>
    </subcellularLocation>
</comment>
<sequence length="368" mass="42797">MEITQLILTNFKNYEKESFQFSSQINCLVGRNGMGKTNLLDAIYYLCMGKSYFVPNDRYLSLHGTDFFRIEGHFDREEKREKIVAKVIPKKKKELERNGVPYAKLSEHIGFLPVVIIIPDDTLLATEGSEARRRFLDNTISQLDPLYLKHLIQYQKVLRQRNAALKQMGESGRFQESLLEVYDLQLQMPGLYISEKREAFVEEFNPILAQVYRTISGGAETASCSYRSPLQKEPDLMELLRKHRDKDRILHRTTTGLHRDDLVFNLDEFPLKRFASQGQLKSFILSLKLAQYELIKKNKNQRPLLLLDDIFDKLDHHRVDHLLALLLDGDFGQVFITDTDQKRVSQMIESRDSSYREFLITKGKATAL</sequence>
<evidence type="ECO:0000259" key="11">
    <source>
        <dbReference type="Pfam" id="PF02463"/>
    </source>
</evidence>
<dbReference type="GO" id="GO:0009432">
    <property type="term" value="P:SOS response"/>
    <property type="evidence" value="ECO:0007669"/>
    <property type="project" value="UniProtKB-UniRule"/>
</dbReference>
<proteinExistence type="inferred from homology"/>
<keyword evidence="8 9" id="KW-0238">DNA-binding</keyword>
<comment type="similarity">
    <text evidence="2 9 10">Belongs to the RecF family.</text>
</comment>
<dbReference type="InterPro" id="IPR027417">
    <property type="entry name" value="P-loop_NTPase"/>
</dbReference>
<dbReference type="Pfam" id="PF02463">
    <property type="entry name" value="SMC_N"/>
    <property type="match status" value="1"/>
</dbReference>
<evidence type="ECO:0000256" key="10">
    <source>
        <dbReference type="RuleBase" id="RU000578"/>
    </source>
</evidence>
<dbReference type="InterPro" id="IPR003395">
    <property type="entry name" value="RecF/RecN/SMC_N"/>
</dbReference>
<reference evidence="12 13" key="1">
    <citation type="submission" date="2017-10" db="EMBL/GenBank/DDBJ databases">
        <title>The draft genome sequence of Lewinella nigricans NBRC 102662.</title>
        <authorList>
            <person name="Wang K."/>
        </authorList>
    </citation>
    <scope>NUCLEOTIDE SEQUENCE [LARGE SCALE GENOMIC DNA]</scope>
    <source>
        <strain evidence="12 13">NBRC 102662</strain>
    </source>
</reference>
<keyword evidence="6 9" id="KW-0547">Nucleotide-binding</keyword>
<dbReference type="GO" id="GO:0003697">
    <property type="term" value="F:single-stranded DNA binding"/>
    <property type="evidence" value="ECO:0007669"/>
    <property type="project" value="UniProtKB-UniRule"/>
</dbReference>
<dbReference type="GO" id="GO:0000731">
    <property type="term" value="P:DNA synthesis involved in DNA repair"/>
    <property type="evidence" value="ECO:0007669"/>
    <property type="project" value="TreeGrafter"/>
</dbReference>
<comment type="caution">
    <text evidence="12">The sequence shown here is derived from an EMBL/GenBank/DDBJ whole genome shotgun (WGS) entry which is preliminary data.</text>
</comment>
<dbReference type="SUPFAM" id="SSF52540">
    <property type="entry name" value="P-loop containing nucleoside triphosphate hydrolases"/>
    <property type="match status" value="1"/>
</dbReference>
<keyword evidence="9 10" id="KW-0227">DNA damage</keyword>
<keyword evidence="9 10" id="KW-0742">SOS response</keyword>
<gene>
    <name evidence="9" type="primary">recF</name>
    <name evidence="12" type="ORF">CRP01_10620</name>
</gene>
<keyword evidence="13" id="KW-1185">Reference proteome</keyword>
<dbReference type="PANTHER" id="PTHR32182:SF0">
    <property type="entry name" value="DNA REPLICATION AND REPAIR PROTEIN RECF"/>
    <property type="match status" value="1"/>
</dbReference>
<dbReference type="OrthoDB" id="9803889at2"/>
<dbReference type="Proteomes" id="UP000223913">
    <property type="component" value="Unassembled WGS sequence"/>
</dbReference>
<protein>
    <recommendedName>
        <fullName evidence="3 9">DNA replication and repair protein RecF</fullName>
    </recommendedName>
</protein>
<feature type="domain" description="RecF/RecN/SMC N-terminal" evidence="11">
    <location>
        <begin position="3"/>
        <end position="347"/>
    </location>
</feature>
<organism evidence="12 13">
    <name type="scientific">Flavilitoribacter nigricans (strain ATCC 23147 / DSM 23189 / NBRC 102662 / NCIMB 1420 / SS-2)</name>
    <name type="common">Lewinella nigricans</name>
    <dbReference type="NCBI Taxonomy" id="1122177"/>
    <lineage>
        <taxon>Bacteria</taxon>
        <taxon>Pseudomonadati</taxon>
        <taxon>Bacteroidota</taxon>
        <taxon>Saprospiria</taxon>
        <taxon>Saprospirales</taxon>
        <taxon>Lewinellaceae</taxon>
        <taxon>Flavilitoribacter</taxon>
    </lineage>
</organism>
<name>A0A2D0NEA7_FLAN2</name>
<evidence type="ECO:0000256" key="1">
    <source>
        <dbReference type="ARBA" id="ARBA00004496"/>
    </source>
</evidence>
<dbReference type="GO" id="GO:0005524">
    <property type="term" value="F:ATP binding"/>
    <property type="evidence" value="ECO:0007669"/>
    <property type="project" value="UniProtKB-UniRule"/>
</dbReference>
<dbReference type="GO" id="GO:0006302">
    <property type="term" value="P:double-strand break repair"/>
    <property type="evidence" value="ECO:0007669"/>
    <property type="project" value="TreeGrafter"/>
</dbReference>
<dbReference type="Gene3D" id="1.20.1050.90">
    <property type="entry name" value="RecF/RecN/SMC, N-terminal domain"/>
    <property type="match status" value="1"/>
</dbReference>
<dbReference type="InterPro" id="IPR001238">
    <property type="entry name" value="DNA-binding_RecF"/>
</dbReference>
<evidence type="ECO:0000256" key="3">
    <source>
        <dbReference type="ARBA" id="ARBA00020170"/>
    </source>
</evidence>
<evidence type="ECO:0000256" key="8">
    <source>
        <dbReference type="ARBA" id="ARBA00023125"/>
    </source>
</evidence>
<evidence type="ECO:0000256" key="4">
    <source>
        <dbReference type="ARBA" id="ARBA00022490"/>
    </source>
</evidence>
<dbReference type="EMBL" id="PDUD01000017">
    <property type="protein sequence ID" value="PHN06738.1"/>
    <property type="molecule type" value="Genomic_DNA"/>
</dbReference>
<evidence type="ECO:0000313" key="12">
    <source>
        <dbReference type="EMBL" id="PHN06738.1"/>
    </source>
</evidence>
<dbReference type="GO" id="GO:0005737">
    <property type="term" value="C:cytoplasm"/>
    <property type="evidence" value="ECO:0007669"/>
    <property type="project" value="UniProtKB-SubCell"/>
</dbReference>
<dbReference type="AlphaFoldDB" id="A0A2D0NEA7"/>
<dbReference type="PROSITE" id="PS00618">
    <property type="entry name" value="RECF_2"/>
    <property type="match status" value="1"/>
</dbReference>
<evidence type="ECO:0000313" key="13">
    <source>
        <dbReference type="Proteomes" id="UP000223913"/>
    </source>
</evidence>
<dbReference type="PANTHER" id="PTHR32182">
    <property type="entry name" value="DNA REPLICATION AND REPAIR PROTEIN RECF"/>
    <property type="match status" value="1"/>
</dbReference>
<keyword evidence="7 9" id="KW-0067">ATP-binding</keyword>
<keyword evidence="5 9" id="KW-0235">DNA replication</keyword>
<dbReference type="Gene3D" id="3.40.50.300">
    <property type="entry name" value="P-loop containing nucleotide triphosphate hydrolases"/>
    <property type="match status" value="1"/>
</dbReference>
<comment type="function">
    <text evidence="9 10">The RecF protein is involved in DNA metabolism; it is required for DNA replication and normal SOS inducibility. RecF binds preferentially to single-stranded, linear DNA. It also seems to bind ATP.</text>
</comment>
<evidence type="ECO:0000256" key="2">
    <source>
        <dbReference type="ARBA" id="ARBA00008016"/>
    </source>
</evidence>
<evidence type="ECO:0000256" key="7">
    <source>
        <dbReference type="ARBA" id="ARBA00022840"/>
    </source>
</evidence>
<keyword evidence="4 9" id="KW-0963">Cytoplasm</keyword>
<evidence type="ECO:0000256" key="9">
    <source>
        <dbReference type="HAMAP-Rule" id="MF_00365"/>
    </source>
</evidence>